<dbReference type="InterPro" id="IPR011992">
    <property type="entry name" value="EF-hand-dom_pair"/>
</dbReference>
<keyword evidence="2" id="KW-0106">Calcium</keyword>
<organism evidence="6 7">
    <name type="scientific">Dictyostelium purpureum</name>
    <name type="common">Slime mold</name>
    <dbReference type="NCBI Taxonomy" id="5786"/>
    <lineage>
        <taxon>Eukaryota</taxon>
        <taxon>Amoebozoa</taxon>
        <taxon>Evosea</taxon>
        <taxon>Eumycetozoa</taxon>
        <taxon>Dictyostelia</taxon>
        <taxon>Dictyosteliales</taxon>
        <taxon>Dictyosteliaceae</taxon>
        <taxon>Dictyostelium</taxon>
    </lineage>
</organism>
<dbReference type="OrthoDB" id="429467at2759"/>
<dbReference type="SUPFAM" id="SSF47473">
    <property type="entry name" value="EF-hand"/>
    <property type="match status" value="1"/>
</dbReference>
<evidence type="ECO:0000313" key="7">
    <source>
        <dbReference type="Proteomes" id="UP000001064"/>
    </source>
</evidence>
<feature type="domain" description="EF-hand" evidence="5">
    <location>
        <begin position="58"/>
        <end position="93"/>
    </location>
</feature>
<dbReference type="KEGG" id="dpp:DICPUDRAFT_153334"/>
<dbReference type="GO" id="GO:0005737">
    <property type="term" value="C:cytoplasm"/>
    <property type="evidence" value="ECO:0000318"/>
    <property type="project" value="GO_Central"/>
</dbReference>
<evidence type="ECO:0000256" key="1">
    <source>
        <dbReference type="ARBA" id="ARBA00022737"/>
    </source>
</evidence>
<dbReference type="EMBL" id="GL871097">
    <property type="protein sequence ID" value="EGC34434.1"/>
    <property type="molecule type" value="Genomic_DNA"/>
</dbReference>
<dbReference type="GeneID" id="10499777"/>
<evidence type="ECO:0000256" key="4">
    <source>
        <dbReference type="SAM" id="MobiDB-lite"/>
    </source>
</evidence>
<evidence type="ECO:0000313" key="6">
    <source>
        <dbReference type="EMBL" id="EGC34434.1"/>
    </source>
</evidence>
<dbReference type="PANTHER" id="PTHR23049">
    <property type="entry name" value="MYOSIN REGULATORY LIGHT CHAIN 2"/>
    <property type="match status" value="1"/>
</dbReference>
<keyword evidence="3" id="KW-0175">Coiled coil</keyword>
<accession>F0ZNM5</accession>
<dbReference type="AlphaFoldDB" id="F0ZNM5"/>
<feature type="compositionally biased region" description="Polar residues" evidence="4">
    <location>
        <begin position="241"/>
        <end position="250"/>
    </location>
</feature>
<dbReference type="RefSeq" id="XP_003289019.1">
    <property type="nucleotide sequence ID" value="XM_003288971.1"/>
</dbReference>
<name>F0ZNM5_DICPU</name>
<evidence type="ECO:0000259" key="5">
    <source>
        <dbReference type="PROSITE" id="PS50222"/>
    </source>
</evidence>
<dbReference type="InterPro" id="IPR018247">
    <property type="entry name" value="EF_Hand_1_Ca_BS"/>
</dbReference>
<protein>
    <recommendedName>
        <fullName evidence="5">EF-hand domain-containing protein</fullName>
    </recommendedName>
</protein>
<dbReference type="Proteomes" id="UP000001064">
    <property type="component" value="Unassembled WGS sequence"/>
</dbReference>
<dbReference type="InParanoid" id="F0ZNM5"/>
<dbReference type="InterPro" id="IPR050403">
    <property type="entry name" value="Myosin_RLC"/>
</dbReference>
<gene>
    <name evidence="6" type="ORF">DICPUDRAFT_153334</name>
</gene>
<proteinExistence type="predicted"/>
<keyword evidence="1" id="KW-0677">Repeat</keyword>
<feature type="compositionally biased region" description="Low complexity" evidence="4">
    <location>
        <begin position="251"/>
        <end position="260"/>
    </location>
</feature>
<keyword evidence="7" id="KW-1185">Reference proteome</keyword>
<feature type="coiled-coil region" evidence="3">
    <location>
        <begin position="268"/>
        <end position="387"/>
    </location>
</feature>
<dbReference type="GO" id="GO:0005509">
    <property type="term" value="F:calcium ion binding"/>
    <property type="evidence" value="ECO:0007669"/>
    <property type="project" value="InterPro"/>
</dbReference>
<dbReference type="PROSITE" id="PS50222">
    <property type="entry name" value="EF_HAND_2"/>
    <property type="match status" value="1"/>
</dbReference>
<dbReference type="PROSITE" id="PS00018">
    <property type="entry name" value="EF_HAND_1"/>
    <property type="match status" value="1"/>
</dbReference>
<feature type="region of interest" description="Disordered" evidence="4">
    <location>
        <begin position="241"/>
        <end position="261"/>
    </location>
</feature>
<dbReference type="VEuPathDB" id="AmoebaDB:DICPUDRAFT_153334"/>
<dbReference type="GO" id="GO:0016460">
    <property type="term" value="C:myosin II complex"/>
    <property type="evidence" value="ECO:0000318"/>
    <property type="project" value="GO_Central"/>
</dbReference>
<dbReference type="STRING" id="5786.F0ZNM5"/>
<dbReference type="GO" id="GO:0032036">
    <property type="term" value="F:myosin heavy chain binding"/>
    <property type="evidence" value="ECO:0000318"/>
    <property type="project" value="GO_Central"/>
</dbReference>
<dbReference type="Gene3D" id="1.10.238.10">
    <property type="entry name" value="EF-hand"/>
    <property type="match status" value="2"/>
</dbReference>
<evidence type="ECO:0000256" key="2">
    <source>
        <dbReference type="ARBA" id="ARBA00022837"/>
    </source>
</evidence>
<dbReference type="InterPro" id="IPR002048">
    <property type="entry name" value="EF_hand_dom"/>
</dbReference>
<reference evidence="7" key="1">
    <citation type="journal article" date="2011" name="Genome Biol.">
        <title>Comparative genomics of the social amoebae Dictyostelium discoideum and Dictyostelium purpureum.</title>
        <authorList>
            <consortium name="US DOE Joint Genome Institute (JGI-PGF)"/>
            <person name="Sucgang R."/>
            <person name="Kuo A."/>
            <person name="Tian X."/>
            <person name="Salerno W."/>
            <person name="Parikh A."/>
            <person name="Feasley C.L."/>
            <person name="Dalin E."/>
            <person name="Tu H."/>
            <person name="Huang E."/>
            <person name="Barry K."/>
            <person name="Lindquist E."/>
            <person name="Shapiro H."/>
            <person name="Bruce D."/>
            <person name="Schmutz J."/>
            <person name="Salamov A."/>
            <person name="Fey P."/>
            <person name="Gaudet P."/>
            <person name="Anjard C."/>
            <person name="Babu M.M."/>
            <person name="Basu S."/>
            <person name="Bushmanova Y."/>
            <person name="van der Wel H."/>
            <person name="Katoh-Kurasawa M."/>
            <person name="Dinh C."/>
            <person name="Coutinho P.M."/>
            <person name="Saito T."/>
            <person name="Elias M."/>
            <person name="Schaap P."/>
            <person name="Kay R.R."/>
            <person name="Henrissat B."/>
            <person name="Eichinger L."/>
            <person name="Rivero F."/>
            <person name="Putnam N.H."/>
            <person name="West C.M."/>
            <person name="Loomis W.F."/>
            <person name="Chisholm R.L."/>
            <person name="Shaulsky G."/>
            <person name="Strassmann J.E."/>
            <person name="Queller D.C."/>
            <person name="Kuspa A."/>
            <person name="Grigoriev I.V."/>
        </authorList>
    </citation>
    <scope>NUCLEOTIDE SEQUENCE [LARGE SCALE GENOMIC DNA]</scope>
    <source>
        <strain evidence="7">QSDP1</strain>
    </source>
</reference>
<sequence length="408" mass="48259">MENKAKRRLSIVQKFESPKKIRLSENLNDSIYSEKNLNDQDSHILDIEDIDLNAMSEDDYRQSKELFEIFDFDTDGLISKNDLEIVLNGLGEENSPEFVNLMFSEINNDTKNHDFFKIQDGKHITYSQFCIKYMNIKYLDIEQHLKSSFDIFEENNSEGNQGFIKIEELGQLLSKLAGDNLSQEDISSLVKECIDIENKELMKTDEEEETEKIKFETFLTVMMKKFKKNILQRQPSGLISKSSIPTLRRQNSNNNSSDNNSIEEFNKLKSLENENSTLSIKIKELEKSLEIEKRALEKKLIEQQDQIQIQKEEKEKLLEINQRIEQEKHQIQLEKQVIEKEKQFIIDEDRKLKQQREREIIEKEKKLKHLQDEHKDQTETQNRLINEGFKEKQDLSNKIQSLNEVIFN</sequence>
<evidence type="ECO:0000256" key="3">
    <source>
        <dbReference type="SAM" id="Coils"/>
    </source>
</evidence>